<evidence type="ECO:0000313" key="7">
    <source>
        <dbReference type="EMBL" id="MFC4668277.1"/>
    </source>
</evidence>
<comment type="function">
    <text evidence="4">Involved in the assembly of lipopolysaccharide (LPS) at the surface of the outer membrane.</text>
</comment>
<dbReference type="Gene3D" id="2.60.450.10">
    <property type="entry name" value="Lipopolysaccharide (LPS) transport protein A like domain"/>
    <property type="match status" value="1"/>
</dbReference>
<keyword evidence="3 4" id="KW-0998">Cell outer membrane</keyword>
<gene>
    <name evidence="4" type="primary">lptD</name>
    <name evidence="7" type="ORF">ACFO5X_06900</name>
</gene>
<comment type="caution">
    <text evidence="7">The sequence shown here is derived from an EMBL/GenBank/DDBJ whole genome shotgun (WGS) entry which is preliminary data.</text>
</comment>
<evidence type="ECO:0000256" key="4">
    <source>
        <dbReference type="HAMAP-Rule" id="MF_01411"/>
    </source>
</evidence>
<comment type="subcellular location">
    <subcellularLocation>
        <location evidence="4">Cell outer membrane</location>
    </subcellularLocation>
</comment>
<evidence type="ECO:0000256" key="1">
    <source>
        <dbReference type="ARBA" id="ARBA00022729"/>
    </source>
</evidence>
<proteinExistence type="inferred from homology"/>
<dbReference type="PANTHER" id="PTHR30189:SF1">
    <property type="entry name" value="LPS-ASSEMBLY PROTEIN LPTD"/>
    <property type="match status" value="1"/>
</dbReference>
<feature type="chain" id="PRO_5044903212" description="LPS-assembly protein LptD" evidence="4">
    <location>
        <begin position="22"/>
        <end position="710"/>
    </location>
</feature>
<feature type="signal peptide" evidence="4">
    <location>
        <begin position="1"/>
        <end position="21"/>
    </location>
</feature>
<comment type="caution">
    <text evidence="4">Lacks conserved residue(s) required for the propagation of feature annotation.</text>
</comment>
<keyword evidence="1 4" id="KW-0732">Signal</keyword>
<dbReference type="InterPro" id="IPR005653">
    <property type="entry name" value="OstA-like_N"/>
</dbReference>
<dbReference type="Pfam" id="PF04453">
    <property type="entry name" value="LptD"/>
    <property type="match status" value="1"/>
</dbReference>
<feature type="domain" description="Organic solvent tolerance-like N-terminal" evidence="5">
    <location>
        <begin position="44"/>
        <end position="128"/>
    </location>
</feature>
<dbReference type="InterPro" id="IPR007543">
    <property type="entry name" value="LptD_C"/>
</dbReference>
<reference evidence="8" key="1">
    <citation type="journal article" date="2019" name="Int. J. Syst. Evol. Microbiol.">
        <title>The Global Catalogue of Microorganisms (GCM) 10K type strain sequencing project: providing services to taxonomists for standard genome sequencing and annotation.</title>
        <authorList>
            <consortium name="The Broad Institute Genomics Platform"/>
            <consortium name="The Broad Institute Genome Sequencing Center for Infectious Disease"/>
            <person name="Wu L."/>
            <person name="Ma J."/>
        </authorList>
    </citation>
    <scope>NUCLEOTIDE SEQUENCE [LARGE SCALE GENOMIC DNA]</scope>
    <source>
        <strain evidence="8">CGMCC 4.7283</strain>
    </source>
</reference>
<dbReference type="Pfam" id="PF03968">
    <property type="entry name" value="LptD_N"/>
    <property type="match status" value="1"/>
</dbReference>
<evidence type="ECO:0000256" key="3">
    <source>
        <dbReference type="ARBA" id="ARBA00023237"/>
    </source>
</evidence>
<dbReference type="RefSeq" id="WP_380716549.1">
    <property type="nucleotide sequence ID" value="NZ_JBHSGI010000004.1"/>
</dbReference>
<dbReference type="PANTHER" id="PTHR30189">
    <property type="entry name" value="LPS-ASSEMBLY PROTEIN"/>
    <property type="match status" value="1"/>
</dbReference>
<keyword evidence="2 4" id="KW-0472">Membrane</keyword>
<evidence type="ECO:0000256" key="2">
    <source>
        <dbReference type="ARBA" id="ARBA00023136"/>
    </source>
</evidence>
<dbReference type="InterPro" id="IPR020889">
    <property type="entry name" value="LipoPS_assembly_LptD"/>
</dbReference>
<keyword evidence="8" id="KW-1185">Reference proteome</keyword>
<evidence type="ECO:0000313" key="8">
    <source>
        <dbReference type="Proteomes" id="UP001595973"/>
    </source>
</evidence>
<dbReference type="Proteomes" id="UP001595973">
    <property type="component" value="Unassembled WGS sequence"/>
</dbReference>
<organism evidence="7 8">
    <name type="scientific">Seohaeicola nanhaiensis</name>
    <dbReference type="NCBI Taxonomy" id="1387282"/>
    <lineage>
        <taxon>Bacteria</taxon>
        <taxon>Pseudomonadati</taxon>
        <taxon>Pseudomonadota</taxon>
        <taxon>Alphaproteobacteria</taxon>
        <taxon>Rhodobacterales</taxon>
        <taxon>Roseobacteraceae</taxon>
        <taxon>Seohaeicola</taxon>
    </lineage>
</organism>
<feature type="domain" description="LptD C-terminal" evidence="6">
    <location>
        <begin position="275"/>
        <end position="636"/>
    </location>
</feature>
<dbReference type="InterPro" id="IPR050218">
    <property type="entry name" value="LptD"/>
</dbReference>
<dbReference type="EMBL" id="JBHSGI010000004">
    <property type="protein sequence ID" value="MFC4668277.1"/>
    <property type="molecule type" value="Genomic_DNA"/>
</dbReference>
<dbReference type="HAMAP" id="MF_01411">
    <property type="entry name" value="LPS_assembly_LptD"/>
    <property type="match status" value="1"/>
</dbReference>
<evidence type="ECO:0000259" key="6">
    <source>
        <dbReference type="Pfam" id="PF04453"/>
    </source>
</evidence>
<comment type="similarity">
    <text evidence="4">Belongs to the LptD family.</text>
</comment>
<sequence precursor="true">MNLIARLLVIMALALPFDVEAQESGADDKGPAVLVADRVFITSDRVLVAEGNVEAFQGDIRLRADKITFDRTEGKLTVQGPIRIDQGGSMVVLADFAELDEGLQNGLLTGARMVLDQQLQLASLQMARVNGRYTQLYKTAVTSCHVCGDGRPPLWQIRARTITHDQEERQLYFEDAQFLILGTPVMYFPGMRLPDPTLERASGFLIPKIRSTSNLGTGVKVPYFFRLGDHADLTLAPYISSATRTLEYRYRQAFRNGRMSFEGAHTRDNLQPDDTRGYVFGAAQFDLPRGFRLDFALQLASDNSYLVDYGLPDLDRLRSEIAISRYRQDSAFRTRLLDFESLRDADDESLLPTVVVEATYERRFFPRLVGGELRAGLMLHTHQRSSDLDVLGRDVRRATADLSWQRHWLMDNGLRTDWEIGISADAFRIRQDSTAPAQTTRITPRSALTFSYPMTMTTGGGTVHYVEPIVQLGWTHVSGAVPPNDESTFVELDQGNLLSLSRFPAPDRRESGRTLAYGLNWAAYAANGWQASATVGRVKRANAEPDFTRTSGMSGTTSDVLVAGQLRYSDKLSLTARTLLDNAFSLSKAEVRGDWTSPKAQLAGSYLWLGPDAAEGRPQALSEVWFNGGYQVATGWTANASLRYDISDQRATRAGLGFVYRNECVTVDLGLNRRYTSSTSIEPSTDIGFTISLSGFSVDAEPNKYRRSCS</sequence>
<comment type="subunit">
    <text evidence="4">Component of the lipopolysaccharide transport and assembly complex.</text>
</comment>
<name>A0ABV9KDJ0_9RHOB</name>
<protein>
    <recommendedName>
        <fullName evidence="4">LPS-assembly protein LptD</fullName>
    </recommendedName>
</protein>
<accession>A0ABV9KDJ0</accession>
<evidence type="ECO:0000259" key="5">
    <source>
        <dbReference type="Pfam" id="PF03968"/>
    </source>
</evidence>